<sequence length="259" mass="28747">MGRRDKRGGSKPSGPTGDPNAWMSTFSDLLMLMLTFFVLLLTMSSLDDQQIRQAMRDGLMVDPQQSESAMVSTRELIAGTPMNEAVEELRKELNMPVKQRSKKKVESLVSALFKATGLEGRAWVEHRPEGIHINVDGQISFKEGSDELQPAAQRFLRQLVSLVGPPQFNVAVETYAKGGESFKEVEAGWDLALRRADGVARFLLQRGIEPDRLRIMGFGHEAGRREKRFLRQSNLLRMSILTGPPAAEPTSSTPQGAPK</sequence>
<feature type="domain" description="Motility protein B-like N-terminal" evidence="10">
    <location>
        <begin position="10"/>
        <end position="55"/>
    </location>
</feature>
<feature type="transmembrane region" description="Helical" evidence="8">
    <location>
        <begin position="29"/>
        <end position="46"/>
    </location>
</feature>
<dbReference type="Gene3D" id="3.30.1330.60">
    <property type="entry name" value="OmpA-like domain"/>
    <property type="match status" value="1"/>
</dbReference>
<evidence type="ECO:0000259" key="9">
    <source>
        <dbReference type="Pfam" id="PF00691"/>
    </source>
</evidence>
<comment type="similarity">
    <text evidence="2">Belongs to the MotB family.</text>
</comment>
<dbReference type="SUPFAM" id="SSF103088">
    <property type="entry name" value="OmpA-like"/>
    <property type="match status" value="1"/>
</dbReference>
<dbReference type="OrthoDB" id="5469916at2"/>
<evidence type="ECO:0000313" key="11">
    <source>
        <dbReference type="EMBL" id="QDG51365.1"/>
    </source>
</evidence>
<dbReference type="InterPro" id="IPR036737">
    <property type="entry name" value="OmpA-like_sf"/>
</dbReference>
<accession>A0A5B8Y937</accession>
<evidence type="ECO:0000259" key="10">
    <source>
        <dbReference type="Pfam" id="PF13677"/>
    </source>
</evidence>
<accession>A0A4Y6PUD2</accession>
<dbReference type="Pfam" id="PF13677">
    <property type="entry name" value="MotB_plug"/>
    <property type="match status" value="1"/>
</dbReference>
<name>A0A4Y6PUD2_PERCE</name>
<dbReference type="InterPro" id="IPR050330">
    <property type="entry name" value="Bact_OuterMem_StrucFunc"/>
</dbReference>
<evidence type="ECO:0000256" key="7">
    <source>
        <dbReference type="SAM" id="MobiDB-lite"/>
    </source>
</evidence>
<feature type="domain" description="OmpA-like" evidence="9">
    <location>
        <begin position="141"/>
        <end position="223"/>
    </location>
</feature>
<evidence type="ECO:0000256" key="2">
    <source>
        <dbReference type="ARBA" id="ARBA00008914"/>
    </source>
</evidence>
<dbReference type="GO" id="GO:0005886">
    <property type="term" value="C:plasma membrane"/>
    <property type="evidence" value="ECO:0007669"/>
    <property type="project" value="UniProtKB-SubCell"/>
</dbReference>
<keyword evidence="5 8" id="KW-1133">Transmembrane helix</keyword>
<organism evidence="11 12">
    <name type="scientific">Persicimonas caeni</name>
    <dbReference type="NCBI Taxonomy" id="2292766"/>
    <lineage>
        <taxon>Bacteria</taxon>
        <taxon>Deltaproteobacteria</taxon>
        <taxon>Bradymonadales</taxon>
        <taxon>Bradymonadaceae</taxon>
        <taxon>Persicimonas</taxon>
    </lineage>
</organism>
<evidence type="ECO:0008006" key="13">
    <source>
        <dbReference type="Google" id="ProtNLM"/>
    </source>
</evidence>
<protein>
    <recommendedName>
        <fullName evidence="13">Flagellar motor protein MotB</fullName>
    </recommendedName>
</protein>
<feature type="region of interest" description="Disordered" evidence="7">
    <location>
        <begin position="1"/>
        <end position="20"/>
    </location>
</feature>
<proteinExistence type="inferred from homology"/>
<dbReference type="InterPro" id="IPR006665">
    <property type="entry name" value="OmpA-like"/>
</dbReference>
<keyword evidence="4 8" id="KW-0812">Transmembrane</keyword>
<keyword evidence="6 8" id="KW-0472">Membrane</keyword>
<dbReference type="EMBL" id="CP041186">
    <property type="protein sequence ID" value="QDG51365.1"/>
    <property type="molecule type" value="Genomic_DNA"/>
</dbReference>
<dbReference type="PANTHER" id="PTHR30329:SF21">
    <property type="entry name" value="LIPOPROTEIN YIAD-RELATED"/>
    <property type="match status" value="1"/>
</dbReference>
<evidence type="ECO:0000256" key="6">
    <source>
        <dbReference type="ARBA" id="ARBA00023136"/>
    </source>
</evidence>
<comment type="subcellular location">
    <subcellularLocation>
        <location evidence="1">Cell membrane</location>
        <topology evidence="1">Single-pass membrane protein</topology>
    </subcellularLocation>
</comment>
<keyword evidence="3" id="KW-1003">Cell membrane</keyword>
<dbReference type="PANTHER" id="PTHR30329">
    <property type="entry name" value="STATOR ELEMENT OF FLAGELLAR MOTOR COMPLEX"/>
    <property type="match status" value="1"/>
</dbReference>
<dbReference type="Pfam" id="PF00691">
    <property type="entry name" value="OmpA"/>
    <property type="match status" value="1"/>
</dbReference>
<dbReference type="RefSeq" id="WP_141197848.1">
    <property type="nucleotide sequence ID" value="NZ_CP041186.1"/>
</dbReference>
<dbReference type="AlphaFoldDB" id="A0A4Y6PUD2"/>
<reference evidence="11 12" key="1">
    <citation type="submission" date="2019-06" db="EMBL/GenBank/DDBJ databases">
        <title>Persicimonas caeni gen. nov., sp. nov., a predatory bacterium isolated from solar saltern.</title>
        <authorList>
            <person name="Wang S."/>
        </authorList>
    </citation>
    <scope>NUCLEOTIDE SEQUENCE [LARGE SCALE GENOMIC DNA]</scope>
    <source>
        <strain evidence="11 12">YN101</strain>
    </source>
</reference>
<evidence type="ECO:0000256" key="4">
    <source>
        <dbReference type="ARBA" id="ARBA00022692"/>
    </source>
</evidence>
<evidence type="ECO:0000256" key="8">
    <source>
        <dbReference type="SAM" id="Phobius"/>
    </source>
</evidence>
<evidence type="ECO:0000256" key="3">
    <source>
        <dbReference type="ARBA" id="ARBA00022475"/>
    </source>
</evidence>
<keyword evidence="12" id="KW-1185">Reference proteome</keyword>
<gene>
    <name evidence="11" type="ORF">FIV42_11620</name>
</gene>
<evidence type="ECO:0000256" key="1">
    <source>
        <dbReference type="ARBA" id="ARBA00004162"/>
    </source>
</evidence>
<dbReference type="Proteomes" id="UP000315995">
    <property type="component" value="Chromosome"/>
</dbReference>
<evidence type="ECO:0000256" key="5">
    <source>
        <dbReference type="ARBA" id="ARBA00022989"/>
    </source>
</evidence>
<dbReference type="InterPro" id="IPR025713">
    <property type="entry name" value="MotB-like_N_dom"/>
</dbReference>
<evidence type="ECO:0000313" key="12">
    <source>
        <dbReference type="Proteomes" id="UP000315995"/>
    </source>
</evidence>